<accession>R7Y500</accession>
<evidence type="ECO:0000259" key="1">
    <source>
        <dbReference type="PROSITE" id="PS51819"/>
    </source>
</evidence>
<comment type="caution">
    <text evidence="2">The sequence shown here is derived from an EMBL/GenBank/DDBJ whole genome shotgun (WGS) entry which is preliminary data.</text>
</comment>
<reference evidence="2 3" key="1">
    <citation type="journal article" date="2013" name="Genome Announc.">
        <title>Draft Genome Sequence of a Benzothiophene-Desulfurizing Bacterium, Gordona terrae Strain C-6.</title>
        <authorList>
            <person name="Wang W."/>
            <person name="Ma T."/>
            <person name="Ren Y."/>
            <person name="Li G."/>
        </authorList>
    </citation>
    <scope>NUCLEOTIDE SEQUENCE [LARGE SCALE GENOMIC DNA]</scope>
    <source>
        <strain evidence="2 3">C-6</strain>
    </source>
</reference>
<dbReference type="Gene3D" id="3.10.180.10">
    <property type="entry name" value="2,3-Dihydroxybiphenyl 1,2-Dioxygenase, domain 1"/>
    <property type="match status" value="1"/>
</dbReference>
<evidence type="ECO:0000313" key="2">
    <source>
        <dbReference type="EMBL" id="EON31111.1"/>
    </source>
</evidence>
<dbReference type="PANTHER" id="PTHR33993:SF1">
    <property type="entry name" value="GLYOXALASE FAMILY PROTEIN"/>
    <property type="match status" value="1"/>
</dbReference>
<dbReference type="InterPro" id="IPR029068">
    <property type="entry name" value="Glyas_Bleomycin-R_OHBP_Dase"/>
</dbReference>
<dbReference type="PATRIC" id="fig|1316928.3.peg.3902"/>
<evidence type="ECO:0000313" key="3">
    <source>
        <dbReference type="Proteomes" id="UP000013569"/>
    </source>
</evidence>
<dbReference type="AlphaFoldDB" id="R7Y500"/>
<protein>
    <recommendedName>
        <fullName evidence="1">VOC domain-containing protein</fullName>
    </recommendedName>
</protein>
<organism evidence="2 3">
    <name type="scientific">Gordonia terrae C-6</name>
    <dbReference type="NCBI Taxonomy" id="1316928"/>
    <lineage>
        <taxon>Bacteria</taxon>
        <taxon>Bacillati</taxon>
        <taxon>Actinomycetota</taxon>
        <taxon>Actinomycetes</taxon>
        <taxon>Mycobacteriales</taxon>
        <taxon>Gordoniaceae</taxon>
        <taxon>Gordonia</taxon>
    </lineage>
</organism>
<dbReference type="PANTHER" id="PTHR33993">
    <property type="entry name" value="GLYOXALASE-RELATED"/>
    <property type="match status" value="1"/>
</dbReference>
<sequence>MASMSDSGSRHHAIDYIELTVTDAAEAKAFYAAAFGWEFNDYGPAYAGIVNPGGPDLPEVGGLATSDTAAVRGGPLVLLYSDDLDATAEQVRAAGGEIVNGPYAFPGGRRFHFTDPSGNELGVWSTS</sequence>
<dbReference type="PROSITE" id="PS51819">
    <property type="entry name" value="VOC"/>
    <property type="match status" value="1"/>
</dbReference>
<dbReference type="InterPro" id="IPR052164">
    <property type="entry name" value="Anthracycline_SecMetBiosynth"/>
</dbReference>
<dbReference type="EMBL" id="AQPW01000031">
    <property type="protein sequence ID" value="EON31111.1"/>
    <property type="molecule type" value="Genomic_DNA"/>
</dbReference>
<dbReference type="SUPFAM" id="SSF54593">
    <property type="entry name" value="Glyoxalase/Bleomycin resistance protein/Dihydroxybiphenyl dioxygenase"/>
    <property type="match status" value="1"/>
</dbReference>
<dbReference type="InterPro" id="IPR037523">
    <property type="entry name" value="VOC_core"/>
</dbReference>
<gene>
    <name evidence="2" type="ORF">GTC6_19301</name>
</gene>
<dbReference type="Proteomes" id="UP000013569">
    <property type="component" value="Unassembled WGS sequence"/>
</dbReference>
<feature type="domain" description="VOC" evidence="1">
    <location>
        <begin position="13"/>
        <end position="126"/>
    </location>
</feature>
<dbReference type="Pfam" id="PF00903">
    <property type="entry name" value="Glyoxalase"/>
    <property type="match status" value="1"/>
</dbReference>
<name>R7Y500_9ACTN</name>
<proteinExistence type="predicted"/>
<dbReference type="CDD" id="cd07247">
    <property type="entry name" value="SgaA_N_like"/>
    <property type="match status" value="1"/>
</dbReference>
<dbReference type="InterPro" id="IPR004360">
    <property type="entry name" value="Glyas_Fos-R_dOase_dom"/>
</dbReference>